<keyword evidence="7" id="KW-1185">Reference proteome</keyword>
<organism evidence="6 7">
    <name type="scientific">Bowmanella dokdonensis</name>
    <dbReference type="NCBI Taxonomy" id="751969"/>
    <lineage>
        <taxon>Bacteria</taxon>
        <taxon>Pseudomonadati</taxon>
        <taxon>Pseudomonadota</taxon>
        <taxon>Gammaproteobacteria</taxon>
        <taxon>Alteromonadales</taxon>
        <taxon>Alteromonadaceae</taxon>
        <taxon>Bowmanella</taxon>
    </lineage>
</organism>
<evidence type="ECO:0000313" key="6">
    <source>
        <dbReference type="EMBL" id="MBN7826547.1"/>
    </source>
</evidence>
<evidence type="ECO:0000256" key="2">
    <source>
        <dbReference type="ARBA" id="ARBA00022694"/>
    </source>
</evidence>
<dbReference type="GO" id="GO:0031119">
    <property type="term" value="P:tRNA pseudouridine synthesis"/>
    <property type="evidence" value="ECO:0007669"/>
    <property type="project" value="UniProtKB-UniRule"/>
</dbReference>
<dbReference type="Gene3D" id="3.30.2340.10">
    <property type="entry name" value="TruD, insertion domain"/>
    <property type="match status" value="1"/>
</dbReference>
<comment type="catalytic activity">
    <reaction evidence="4">
        <text>uridine(13) in tRNA = pseudouridine(13) in tRNA</text>
        <dbReference type="Rhea" id="RHEA:42540"/>
        <dbReference type="Rhea" id="RHEA-COMP:10105"/>
        <dbReference type="Rhea" id="RHEA-COMP:10106"/>
        <dbReference type="ChEBI" id="CHEBI:65314"/>
        <dbReference type="ChEBI" id="CHEBI:65315"/>
        <dbReference type="EC" id="5.4.99.27"/>
    </reaction>
</comment>
<gene>
    <name evidence="4" type="primary">truD</name>
    <name evidence="6" type="ORF">J0A66_15030</name>
</gene>
<dbReference type="GO" id="GO:0003723">
    <property type="term" value="F:RNA binding"/>
    <property type="evidence" value="ECO:0007669"/>
    <property type="project" value="InterPro"/>
</dbReference>
<accession>A0A939ISB3</accession>
<keyword evidence="3 4" id="KW-0413">Isomerase</keyword>
<keyword evidence="2 4" id="KW-0819">tRNA processing</keyword>
<dbReference type="EMBL" id="JAFKCV010000009">
    <property type="protein sequence ID" value="MBN7826547.1"/>
    <property type="molecule type" value="Genomic_DNA"/>
</dbReference>
<dbReference type="Proteomes" id="UP000664654">
    <property type="component" value="Unassembled WGS sequence"/>
</dbReference>
<dbReference type="SUPFAM" id="SSF55120">
    <property type="entry name" value="Pseudouridine synthase"/>
    <property type="match status" value="1"/>
</dbReference>
<dbReference type="InterPro" id="IPR020119">
    <property type="entry name" value="PsdUridine_synth_TruD_CS"/>
</dbReference>
<evidence type="ECO:0000256" key="4">
    <source>
        <dbReference type="HAMAP-Rule" id="MF_01082"/>
    </source>
</evidence>
<dbReference type="EC" id="5.4.99.27" evidence="4"/>
<dbReference type="GO" id="GO:0005829">
    <property type="term" value="C:cytosol"/>
    <property type="evidence" value="ECO:0007669"/>
    <property type="project" value="TreeGrafter"/>
</dbReference>
<dbReference type="HAMAP" id="MF_01082">
    <property type="entry name" value="TruD"/>
    <property type="match status" value="1"/>
</dbReference>
<comment type="similarity">
    <text evidence="1 4">Belongs to the pseudouridine synthase TruD family.</text>
</comment>
<dbReference type="InterPro" id="IPR001656">
    <property type="entry name" value="PsdUridine_synth_TruD"/>
</dbReference>
<dbReference type="PANTHER" id="PTHR47811:SF1">
    <property type="entry name" value="TRNA PSEUDOURIDINE SYNTHASE D"/>
    <property type="match status" value="1"/>
</dbReference>
<dbReference type="InterPro" id="IPR020103">
    <property type="entry name" value="PsdUridine_synth_cat_dom_sf"/>
</dbReference>
<dbReference type="GO" id="GO:0160150">
    <property type="term" value="F:tRNA pseudouridine(13) synthase activity"/>
    <property type="evidence" value="ECO:0007669"/>
    <property type="project" value="UniProtKB-EC"/>
</dbReference>
<dbReference type="PROSITE" id="PS01268">
    <property type="entry name" value="UPF0024"/>
    <property type="match status" value="1"/>
</dbReference>
<dbReference type="InterPro" id="IPR050170">
    <property type="entry name" value="TruD_pseudoU_synthase"/>
</dbReference>
<feature type="active site" description="Nucleophile" evidence="4">
    <location>
        <position position="81"/>
    </location>
</feature>
<dbReference type="PANTHER" id="PTHR47811">
    <property type="entry name" value="TRNA PSEUDOURIDINE SYNTHASE D"/>
    <property type="match status" value="1"/>
</dbReference>
<dbReference type="CDD" id="cd02575">
    <property type="entry name" value="PseudoU_synth_EcTruD"/>
    <property type="match status" value="1"/>
</dbReference>
<evidence type="ECO:0000256" key="1">
    <source>
        <dbReference type="ARBA" id="ARBA00007953"/>
    </source>
</evidence>
<dbReference type="InterPro" id="IPR043165">
    <property type="entry name" value="TruD_insert_sf"/>
</dbReference>
<dbReference type="InterPro" id="IPR042214">
    <property type="entry name" value="TruD_catalytic"/>
</dbReference>
<dbReference type="AlphaFoldDB" id="A0A939ISB3"/>
<comment type="caution">
    <text evidence="6">The sequence shown here is derived from an EMBL/GenBank/DDBJ whole genome shotgun (WGS) entry which is preliminary data.</text>
</comment>
<evidence type="ECO:0000259" key="5">
    <source>
        <dbReference type="PROSITE" id="PS50984"/>
    </source>
</evidence>
<feature type="domain" description="TRUD" evidence="5">
    <location>
        <begin position="155"/>
        <end position="301"/>
    </location>
</feature>
<evidence type="ECO:0000313" key="7">
    <source>
        <dbReference type="Proteomes" id="UP000664654"/>
    </source>
</evidence>
<dbReference type="PROSITE" id="PS50984">
    <property type="entry name" value="TRUD"/>
    <property type="match status" value="1"/>
</dbReference>
<dbReference type="Pfam" id="PF01142">
    <property type="entry name" value="TruD"/>
    <property type="match status" value="2"/>
</dbReference>
<comment type="function">
    <text evidence="4">Responsible for synthesis of pseudouridine from uracil-13 in transfer RNAs.</text>
</comment>
<dbReference type="Gene3D" id="3.30.2350.20">
    <property type="entry name" value="TruD, catalytic domain"/>
    <property type="match status" value="1"/>
</dbReference>
<name>A0A939ISB3_9ALTE</name>
<protein>
    <recommendedName>
        <fullName evidence="4">tRNA pseudouridine synthase D</fullName>
        <ecNumber evidence="4">5.4.99.27</ecNumber>
    </recommendedName>
    <alternativeName>
        <fullName evidence="4">tRNA pseudouridine(13) synthase</fullName>
    </alternativeName>
    <alternativeName>
        <fullName evidence="4">tRNA pseudouridylate synthase D</fullName>
    </alternativeName>
    <alternativeName>
        <fullName evidence="4">tRNA-uridine isomerase D</fullName>
    </alternativeName>
</protein>
<dbReference type="InterPro" id="IPR011760">
    <property type="entry name" value="PsdUridine_synth_TruD_insert"/>
</dbReference>
<reference evidence="6" key="1">
    <citation type="submission" date="2021-03" db="EMBL/GenBank/DDBJ databases">
        <title>novel species isolated from a fishpond in China.</title>
        <authorList>
            <person name="Lu H."/>
            <person name="Cai Z."/>
        </authorList>
    </citation>
    <scope>NUCLEOTIDE SEQUENCE</scope>
    <source>
        <strain evidence="6">JCM 30855</strain>
    </source>
</reference>
<sequence length="345" mass="38801">MRLETGHWAYLLGKPVSQGVMKQQPEDFIVREKLGFEPCGEGEHLFLWIRKTGLNTAWLAEQLARFAGVHPRNVSFSGRKDKHAVTEQWIGLHLPGKQDPDWSAFQVPGAEILRAVRHNKKLRTGTHKANQFELTLKGLSAPDSVVERLNHLSDGVPNYFGEQRFGMNDGNLRLGERMLGGEIIRDRQKRSMCISALRSWLFNEVINRRLRGSCFSQPLAGDIMILRGSQSYFCADEPDSTLISRLAERDIMISAPLWGKGDLATKGQALALEQSVALEFPELIQGLEQLGLEQDRRSLVQYPCELEWQLNGDTLKLSFELPSGGFATSVTRELIQTENHPAEGN</sequence>
<evidence type="ECO:0000256" key="3">
    <source>
        <dbReference type="ARBA" id="ARBA00023235"/>
    </source>
</evidence>
<proteinExistence type="inferred from homology"/>